<dbReference type="Proteomes" id="UP000655759">
    <property type="component" value="Unassembled WGS sequence"/>
</dbReference>
<accession>A0A812EU85</accession>
<dbReference type="EMBL" id="CAJNAQ010000002">
    <property type="protein sequence ID" value="CAE6488041.1"/>
    <property type="molecule type" value="Genomic_DNA"/>
</dbReference>
<gene>
    <name evidence="1" type="ORF">NUZ5A_20402</name>
</gene>
<dbReference type="AlphaFoldDB" id="A0A812EU85"/>
<protein>
    <submittedName>
        <fullName evidence="1">Uncharacterized protein</fullName>
    </submittedName>
</protein>
<organism evidence="1 2">
    <name type="scientific">Candidatus Nitrosotenuis uzonensis</name>
    <dbReference type="NCBI Taxonomy" id="1407055"/>
    <lineage>
        <taxon>Archaea</taxon>
        <taxon>Nitrososphaerota</taxon>
        <taxon>Candidatus Nitrosotenuis</taxon>
    </lineage>
</organism>
<evidence type="ECO:0000313" key="2">
    <source>
        <dbReference type="Proteomes" id="UP000655759"/>
    </source>
</evidence>
<evidence type="ECO:0000313" key="1">
    <source>
        <dbReference type="EMBL" id="CAE6488041.1"/>
    </source>
</evidence>
<proteinExistence type="predicted"/>
<reference evidence="1" key="1">
    <citation type="submission" date="2021-02" db="EMBL/GenBank/DDBJ databases">
        <authorList>
            <person name="Han P."/>
        </authorList>
    </citation>
    <scope>NUCLEOTIDE SEQUENCE</scope>
    <source>
        <strain evidence="1">Candidatus Nitrosotenuis uzonensis 5A</strain>
    </source>
</reference>
<name>A0A812EU85_9ARCH</name>
<comment type="caution">
    <text evidence="1">The sequence shown here is derived from an EMBL/GenBank/DDBJ whole genome shotgun (WGS) entry which is preliminary data.</text>
</comment>
<sequence length="43" mass="4856">MIYFIYGMIGASSFLLGIGYEKCRKLNDSDYKANVQSQSDQSL</sequence>